<keyword evidence="2" id="KW-0812">Transmembrane</keyword>
<dbReference type="Proteomes" id="UP000054558">
    <property type="component" value="Unassembled WGS sequence"/>
</dbReference>
<protein>
    <submittedName>
        <fullName evidence="3">Uncharacterized protein</fullName>
    </submittedName>
</protein>
<accession>A0A1Y1ISF3</accession>
<proteinExistence type="predicted"/>
<feature type="region of interest" description="Disordered" evidence="1">
    <location>
        <begin position="1"/>
        <end position="23"/>
    </location>
</feature>
<evidence type="ECO:0000256" key="2">
    <source>
        <dbReference type="SAM" id="Phobius"/>
    </source>
</evidence>
<gene>
    <name evidence="3" type="ORF">KFL_010190010</name>
</gene>
<reference evidence="3 4" key="1">
    <citation type="journal article" date="2014" name="Nat. Commun.">
        <title>Klebsormidium flaccidum genome reveals primary factors for plant terrestrial adaptation.</title>
        <authorList>
            <person name="Hori K."/>
            <person name="Maruyama F."/>
            <person name="Fujisawa T."/>
            <person name="Togashi T."/>
            <person name="Yamamoto N."/>
            <person name="Seo M."/>
            <person name="Sato S."/>
            <person name="Yamada T."/>
            <person name="Mori H."/>
            <person name="Tajima N."/>
            <person name="Moriyama T."/>
            <person name="Ikeuchi M."/>
            <person name="Watanabe M."/>
            <person name="Wada H."/>
            <person name="Kobayashi K."/>
            <person name="Saito M."/>
            <person name="Masuda T."/>
            <person name="Sasaki-Sekimoto Y."/>
            <person name="Mashiguchi K."/>
            <person name="Awai K."/>
            <person name="Shimojima M."/>
            <person name="Masuda S."/>
            <person name="Iwai M."/>
            <person name="Nobusawa T."/>
            <person name="Narise T."/>
            <person name="Kondo S."/>
            <person name="Saito H."/>
            <person name="Sato R."/>
            <person name="Murakawa M."/>
            <person name="Ihara Y."/>
            <person name="Oshima-Yamada Y."/>
            <person name="Ohtaka K."/>
            <person name="Satoh M."/>
            <person name="Sonobe K."/>
            <person name="Ishii M."/>
            <person name="Ohtani R."/>
            <person name="Kanamori-Sato M."/>
            <person name="Honoki R."/>
            <person name="Miyazaki D."/>
            <person name="Mochizuki H."/>
            <person name="Umetsu J."/>
            <person name="Higashi K."/>
            <person name="Shibata D."/>
            <person name="Kamiya Y."/>
            <person name="Sato N."/>
            <person name="Nakamura Y."/>
            <person name="Tabata S."/>
            <person name="Ida S."/>
            <person name="Kurokawa K."/>
            <person name="Ohta H."/>
        </authorList>
    </citation>
    <scope>NUCLEOTIDE SEQUENCE [LARGE SCALE GENOMIC DNA]</scope>
    <source>
        <strain evidence="3 4">NIES-2285</strain>
    </source>
</reference>
<keyword evidence="2" id="KW-1133">Transmembrane helix</keyword>
<keyword evidence="2" id="KW-0472">Membrane</keyword>
<evidence type="ECO:0000313" key="3">
    <source>
        <dbReference type="EMBL" id="GAQ92459.1"/>
    </source>
</evidence>
<evidence type="ECO:0000313" key="4">
    <source>
        <dbReference type="Proteomes" id="UP000054558"/>
    </source>
</evidence>
<sequence>MMEHIRAASRRALNAGPSPRMEPGRQLINRFSKIVAAEPDPPPSATPRPVIPPLRTVETVGTVTRVQAEGQGNLFQKGVGFVKAIVPFFQWGLSFEQLLPLFAFTSVIVALCVMYLRKRSRDRRISPFVPIDLPAYSRARDDPFVTTSNKTHSELAAGEALAIGFVEPVTVKRDIMFRSGRLP</sequence>
<name>A0A1Y1ISF3_KLENI</name>
<organism evidence="3 4">
    <name type="scientific">Klebsormidium nitens</name>
    <name type="common">Green alga</name>
    <name type="synonym">Ulothrix nitens</name>
    <dbReference type="NCBI Taxonomy" id="105231"/>
    <lineage>
        <taxon>Eukaryota</taxon>
        <taxon>Viridiplantae</taxon>
        <taxon>Streptophyta</taxon>
        <taxon>Klebsormidiophyceae</taxon>
        <taxon>Klebsormidiales</taxon>
        <taxon>Klebsormidiaceae</taxon>
        <taxon>Klebsormidium</taxon>
    </lineage>
</organism>
<keyword evidence="4" id="KW-1185">Reference proteome</keyword>
<dbReference type="AlphaFoldDB" id="A0A1Y1ISF3"/>
<evidence type="ECO:0000256" key="1">
    <source>
        <dbReference type="SAM" id="MobiDB-lite"/>
    </source>
</evidence>
<dbReference type="EMBL" id="DF237968">
    <property type="protein sequence ID" value="GAQ92459.1"/>
    <property type="molecule type" value="Genomic_DNA"/>
</dbReference>
<feature type="transmembrane region" description="Helical" evidence="2">
    <location>
        <begin position="98"/>
        <end position="116"/>
    </location>
</feature>